<feature type="transmembrane region" description="Helical" evidence="1">
    <location>
        <begin position="36"/>
        <end position="56"/>
    </location>
</feature>
<keyword evidence="1" id="KW-0812">Transmembrane</keyword>
<keyword evidence="1" id="KW-1133">Transmembrane helix</keyword>
<name>A0ABT3WVN4_9BACL</name>
<evidence type="ECO:0000313" key="2">
    <source>
        <dbReference type="EMBL" id="MCX7568725.1"/>
    </source>
</evidence>
<organism evidence="2 3">
    <name type="scientific">Tumebacillus lacus</name>
    <dbReference type="NCBI Taxonomy" id="2995335"/>
    <lineage>
        <taxon>Bacteria</taxon>
        <taxon>Bacillati</taxon>
        <taxon>Bacillota</taxon>
        <taxon>Bacilli</taxon>
        <taxon>Bacillales</taxon>
        <taxon>Alicyclobacillaceae</taxon>
        <taxon>Tumebacillus</taxon>
    </lineage>
</organism>
<feature type="transmembrane region" description="Helical" evidence="1">
    <location>
        <begin position="68"/>
        <end position="86"/>
    </location>
</feature>
<proteinExistence type="predicted"/>
<dbReference type="RefSeq" id="WP_267149965.1">
    <property type="nucleotide sequence ID" value="NZ_JAPMLT010000001.1"/>
</dbReference>
<keyword evidence="3" id="KW-1185">Reference proteome</keyword>
<gene>
    <name evidence="2" type="ORF">OS242_01910</name>
</gene>
<evidence type="ECO:0000313" key="3">
    <source>
        <dbReference type="Proteomes" id="UP001208017"/>
    </source>
</evidence>
<dbReference type="EMBL" id="JAPMLT010000001">
    <property type="protein sequence ID" value="MCX7568725.1"/>
    <property type="molecule type" value="Genomic_DNA"/>
</dbReference>
<reference evidence="2 3" key="1">
    <citation type="submission" date="2022-11" db="EMBL/GenBank/DDBJ databases">
        <title>Study of microbial diversity in lake waters.</title>
        <authorList>
            <person name="Zhang J."/>
        </authorList>
    </citation>
    <scope>NUCLEOTIDE SEQUENCE [LARGE SCALE GENOMIC DNA]</scope>
    <source>
        <strain evidence="2 3">DT12</strain>
    </source>
</reference>
<feature type="transmembrane region" description="Helical" evidence="1">
    <location>
        <begin position="12"/>
        <end position="30"/>
    </location>
</feature>
<accession>A0ABT3WVN4</accession>
<comment type="caution">
    <text evidence="2">The sequence shown here is derived from an EMBL/GenBank/DDBJ whole genome shotgun (WGS) entry which is preliminary data.</text>
</comment>
<keyword evidence="1" id="KW-0472">Membrane</keyword>
<sequence length="276" mass="31855">MKTIQLRILTRIVCCVVMAATYWKFTQVMFSETDRLFYSIGYPLLLLLPAFLIGAALERFILQRRKPWGLVSASLLFLFFSLGNILNADVETVSYSRPVPILPQEVSAFLQDMKEDLDGIHGRFQADASSVEGLLDPDALTNPMIFDEVRELFPALKVSLNLYDSEIHRHYNVTLSEKSEALDLDPKLQKEMWLFVQHARLDVLPMEEQFIELQHQELALLEEYFVFMEDRLGQFTVVDGEVIFENPADHAKYESFIDRSEQLLTDESELFEDSGE</sequence>
<evidence type="ECO:0000256" key="1">
    <source>
        <dbReference type="SAM" id="Phobius"/>
    </source>
</evidence>
<dbReference type="Proteomes" id="UP001208017">
    <property type="component" value="Unassembled WGS sequence"/>
</dbReference>
<protein>
    <submittedName>
        <fullName evidence="2">Uncharacterized protein</fullName>
    </submittedName>
</protein>